<gene>
    <name evidence="14" type="primary">nadB</name>
    <name evidence="14" type="ORF">HPE56_12845</name>
</gene>
<comment type="similarity">
    <text evidence="3 11">Belongs to the FAD-dependent oxidoreductase 2 family. NadB subfamily.</text>
</comment>
<dbReference type="Pfam" id="PF02910">
    <property type="entry name" value="Succ_DH_flav_C"/>
    <property type="match status" value="1"/>
</dbReference>
<evidence type="ECO:0000313" key="15">
    <source>
        <dbReference type="Proteomes" id="UP001166021"/>
    </source>
</evidence>
<dbReference type="PIRSF" id="PIRSF000171">
    <property type="entry name" value="SDHA_APRA_LASPO"/>
    <property type="match status" value="1"/>
</dbReference>
<dbReference type="EC" id="1.4.3.16" evidence="4 10"/>
<dbReference type="NCBIfam" id="TIGR00551">
    <property type="entry name" value="nadB"/>
    <property type="match status" value="1"/>
</dbReference>
<name>A0ABR7V639_9FLAO</name>
<dbReference type="Proteomes" id="UP001166021">
    <property type="component" value="Unassembled WGS sequence"/>
</dbReference>
<accession>A0ABR7V639</accession>
<dbReference type="SUPFAM" id="SSF56425">
    <property type="entry name" value="Succinate dehydrogenase/fumarate reductase flavoprotein, catalytic domain"/>
    <property type="match status" value="1"/>
</dbReference>
<dbReference type="InterPro" id="IPR015939">
    <property type="entry name" value="Fum_Rdtase/Succ_DH_flav-like_C"/>
</dbReference>
<protein>
    <recommendedName>
        <fullName evidence="4 10">L-aspartate oxidase</fullName>
        <ecNumber evidence="4 10">1.4.3.16</ecNumber>
    </recommendedName>
</protein>
<evidence type="ECO:0000256" key="5">
    <source>
        <dbReference type="ARBA" id="ARBA00022630"/>
    </source>
</evidence>
<feature type="domain" description="FAD-dependent oxidoreductase 2 FAD-binding" evidence="12">
    <location>
        <begin position="7"/>
        <end position="390"/>
    </location>
</feature>
<keyword evidence="15" id="KW-1185">Reference proteome</keyword>
<evidence type="ECO:0000259" key="13">
    <source>
        <dbReference type="Pfam" id="PF02910"/>
    </source>
</evidence>
<comment type="catalytic activity">
    <reaction evidence="9">
        <text>L-aspartate + O2 = iminosuccinate + H2O2</text>
        <dbReference type="Rhea" id="RHEA:25876"/>
        <dbReference type="ChEBI" id="CHEBI:15379"/>
        <dbReference type="ChEBI" id="CHEBI:16240"/>
        <dbReference type="ChEBI" id="CHEBI:29991"/>
        <dbReference type="ChEBI" id="CHEBI:77875"/>
        <dbReference type="EC" id="1.4.3.16"/>
    </reaction>
    <physiologicalReaction direction="left-to-right" evidence="9">
        <dbReference type="Rhea" id="RHEA:25877"/>
    </physiologicalReaction>
</comment>
<dbReference type="PANTHER" id="PTHR42716">
    <property type="entry name" value="L-ASPARTATE OXIDASE"/>
    <property type="match status" value="1"/>
</dbReference>
<dbReference type="SUPFAM" id="SSF51905">
    <property type="entry name" value="FAD/NAD(P)-binding domain"/>
    <property type="match status" value="1"/>
</dbReference>
<dbReference type="InterPro" id="IPR036188">
    <property type="entry name" value="FAD/NAD-bd_sf"/>
</dbReference>
<feature type="domain" description="Fumarate reductase/succinate dehydrogenase flavoprotein-like C-terminal" evidence="13">
    <location>
        <begin position="438"/>
        <end position="518"/>
    </location>
</feature>
<evidence type="ECO:0000256" key="2">
    <source>
        <dbReference type="ARBA" id="ARBA00004950"/>
    </source>
</evidence>
<dbReference type="Gene3D" id="1.20.58.100">
    <property type="entry name" value="Fumarate reductase/succinate dehydrogenase flavoprotein-like, C-terminal domain"/>
    <property type="match status" value="1"/>
</dbReference>
<evidence type="ECO:0000259" key="12">
    <source>
        <dbReference type="Pfam" id="PF00890"/>
    </source>
</evidence>
<evidence type="ECO:0000256" key="6">
    <source>
        <dbReference type="ARBA" id="ARBA00022642"/>
    </source>
</evidence>
<dbReference type="EMBL" id="JABTCF010000008">
    <property type="protein sequence ID" value="MBD0778682.1"/>
    <property type="molecule type" value="Genomic_DNA"/>
</dbReference>
<evidence type="ECO:0000313" key="14">
    <source>
        <dbReference type="EMBL" id="MBD0778682.1"/>
    </source>
</evidence>
<evidence type="ECO:0000256" key="11">
    <source>
        <dbReference type="RuleBase" id="RU362049"/>
    </source>
</evidence>
<dbReference type="InterPro" id="IPR003953">
    <property type="entry name" value="FAD-dep_OxRdtase_2_FAD-bd"/>
</dbReference>
<comment type="function">
    <text evidence="11">Catalyzes the oxidation of L-aspartate to iminoaspartate.</text>
</comment>
<dbReference type="Pfam" id="PF00890">
    <property type="entry name" value="FAD_binding_2"/>
    <property type="match status" value="1"/>
</dbReference>
<dbReference type="InterPro" id="IPR005288">
    <property type="entry name" value="NadB"/>
</dbReference>
<sequence length="521" mass="58546">MVKTNYLVIGSGVAGLTFAVKMAEKHPERNVIIVTKGDEDESNTKYAQGGIAVVLDMEEDSFQKHIQDTLVAGDGLCDKDVVEMVVKEGPKRLKELIAWEANFDLNSEGDFDLGKEGGHSEYRVVHHKDVTGYEVERALLKRVHQLPNIELLAYHFAIDLITDHQLEKQSSKGISCYGAYVLNQKNGEILTIKADHTLLASGGIGRVYGHTTNPIIATGDGIAMAYRAKALIKDMEFIQFHPTALYNPEGGSYFLISEAVRGFGAYLRNKAGYRFMPDYDDRAELASRDIVSQCIDNELKKSGDTHVFLDCTHLDMVAFKKHFPNIYDKCLEYHIDVEKDYIPVVPASHYLCGGIVVDKQGKTSIDNLFACGECSRTGLHGANRLASNSLLEALVYAHNIFKYLSVDTLDSRPLNIPDWNDEGTSIPKEHVLIQHNLKELQALMRNYVGIVRSNKRLHKAIARLDLIYREVEELYKESKITTTLCELRNMVNVAHVIISQSLEQKENRGGYFNKDYQKEGK</sequence>
<evidence type="ECO:0000256" key="10">
    <source>
        <dbReference type="NCBIfam" id="TIGR00551"/>
    </source>
</evidence>
<evidence type="ECO:0000256" key="9">
    <source>
        <dbReference type="ARBA" id="ARBA00048305"/>
    </source>
</evidence>
<keyword evidence="7 11" id="KW-0274">FAD</keyword>
<dbReference type="GO" id="GO:0008734">
    <property type="term" value="F:L-aspartate oxidase activity"/>
    <property type="evidence" value="ECO:0007669"/>
    <property type="project" value="UniProtKB-EC"/>
</dbReference>
<dbReference type="SUPFAM" id="SSF46977">
    <property type="entry name" value="Succinate dehydrogenase/fumarate reductase flavoprotein C-terminal domain"/>
    <property type="match status" value="1"/>
</dbReference>
<keyword evidence="6 11" id="KW-0662">Pyridine nucleotide biosynthesis</keyword>
<dbReference type="RefSeq" id="WP_188244160.1">
    <property type="nucleotide sequence ID" value="NZ_JABTCF010000008.1"/>
</dbReference>
<proteinExistence type="inferred from homology"/>
<dbReference type="InterPro" id="IPR037099">
    <property type="entry name" value="Fum_R/Succ_DH_flav-like_C_sf"/>
</dbReference>
<comment type="subcellular location">
    <subcellularLocation>
        <location evidence="11">Cytoplasm</location>
    </subcellularLocation>
</comment>
<dbReference type="PRINTS" id="PR00368">
    <property type="entry name" value="FADPNR"/>
</dbReference>
<dbReference type="Gene3D" id="3.50.50.60">
    <property type="entry name" value="FAD/NAD(P)-binding domain"/>
    <property type="match status" value="1"/>
</dbReference>
<evidence type="ECO:0000256" key="1">
    <source>
        <dbReference type="ARBA" id="ARBA00001974"/>
    </source>
</evidence>
<comment type="cofactor">
    <cofactor evidence="1 11">
        <name>FAD</name>
        <dbReference type="ChEBI" id="CHEBI:57692"/>
    </cofactor>
</comment>
<reference evidence="14" key="1">
    <citation type="submission" date="2020-05" db="EMBL/GenBank/DDBJ databases">
        <title>The draft genome sequence of Maribacter sp. ANRC-HE7.</title>
        <authorList>
            <person name="Mu L."/>
        </authorList>
    </citation>
    <scope>NUCLEOTIDE SEQUENCE</scope>
    <source>
        <strain evidence="14">ANRC-HE7</strain>
    </source>
</reference>
<organism evidence="14 15">
    <name type="scientific">Maribacter aquimaris</name>
    <dbReference type="NCBI Taxonomy" id="2737171"/>
    <lineage>
        <taxon>Bacteria</taxon>
        <taxon>Pseudomonadati</taxon>
        <taxon>Bacteroidota</taxon>
        <taxon>Flavobacteriia</taxon>
        <taxon>Flavobacteriales</taxon>
        <taxon>Flavobacteriaceae</taxon>
        <taxon>Maribacter</taxon>
    </lineage>
</organism>
<evidence type="ECO:0000256" key="4">
    <source>
        <dbReference type="ARBA" id="ARBA00012173"/>
    </source>
</evidence>
<comment type="caution">
    <text evidence="14">The sequence shown here is derived from an EMBL/GenBank/DDBJ whole genome shotgun (WGS) entry which is preliminary data.</text>
</comment>
<dbReference type="Gene3D" id="3.90.700.10">
    <property type="entry name" value="Succinate dehydrogenase/fumarate reductase flavoprotein, catalytic domain"/>
    <property type="match status" value="1"/>
</dbReference>
<evidence type="ECO:0000256" key="7">
    <source>
        <dbReference type="ARBA" id="ARBA00022827"/>
    </source>
</evidence>
<comment type="pathway">
    <text evidence="2 11">Cofactor biosynthesis; NAD(+) biosynthesis; iminoaspartate from L-aspartate (oxidase route): step 1/1.</text>
</comment>
<dbReference type="PANTHER" id="PTHR42716:SF2">
    <property type="entry name" value="L-ASPARTATE OXIDASE, CHLOROPLASTIC"/>
    <property type="match status" value="1"/>
</dbReference>
<keyword evidence="8 11" id="KW-0560">Oxidoreductase</keyword>
<evidence type="ECO:0000256" key="8">
    <source>
        <dbReference type="ARBA" id="ARBA00023002"/>
    </source>
</evidence>
<evidence type="ECO:0000256" key="3">
    <source>
        <dbReference type="ARBA" id="ARBA00008562"/>
    </source>
</evidence>
<keyword evidence="5 11" id="KW-0285">Flavoprotein</keyword>
<dbReference type="InterPro" id="IPR027477">
    <property type="entry name" value="Succ_DH/fumarate_Rdtase_cat_sf"/>
</dbReference>